<proteinExistence type="predicted"/>
<dbReference type="Proteomes" id="UP000054166">
    <property type="component" value="Unassembled WGS sequence"/>
</dbReference>
<dbReference type="OrthoDB" id="2837165at2759"/>
<dbReference type="AlphaFoldDB" id="A0A0C3G6G8"/>
<name>A0A0C3G6G8_PILCF</name>
<dbReference type="EMBL" id="KN832982">
    <property type="protein sequence ID" value="KIM86266.1"/>
    <property type="molecule type" value="Genomic_DNA"/>
</dbReference>
<sequence>MQRTPGDPASLSLDQWEERSAKTVFEPTPLLQSLSATFVWAIHFLARDAVAYKGKR</sequence>
<keyword evidence="2" id="KW-1185">Reference proteome</keyword>
<reference evidence="2" key="2">
    <citation type="submission" date="2015-01" db="EMBL/GenBank/DDBJ databases">
        <title>Evolutionary Origins and Diversification of the Mycorrhizal Mutualists.</title>
        <authorList>
            <consortium name="DOE Joint Genome Institute"/>
            <consortium name="Mycorrhizal Genomics Consortium"/>
            <person name="Kohler A."/>
            <person name="Kuo A."/>
            <person name="Nagy L.G."/>
            <person name="Floudas D."/>
            <person name="Copeland A."/>
            <person name="Barry K.W."/>
            <person name="Cichocki N."/>
            <person name="Veneault-Fourrey C."/>
            <person name="LaButti K."/>
            <person name="Lindquist E.A."/>
            <person name="Lipzen A."/>
            <person name="Lundell T."/>
            <person name="Morin E."/>
            <person name="Murat C."/>
            <person name="Riley R."/>
            <person name="Ohm R."/>
            <person name="Sun H."/>
            <person name="Tunlid A."/>
            <person name="Henrissat B."/>
            <person name="Grigoriev I.V."/>
            <person name="Hibbett D.S."/>
            <person name="Martin F."/>
        </authorList>
    </citation>
    <scope>NUCLEOTIDE SEQUENCE [LARGE SCALE GENOMIC DNA]</scope>
    <source>
        <strain evidence="2">F 1598</strain>
    </source>
</reference>
<dbReference type="HOGENOM" id="CLU_3014984_0_0_1"/>
<dbReference type="InParanoid" id="A0A0C3G6G8"/>
<accession>A0A0C3G6G8</accession>
<evidence type="ECO:0000313" key="2">
    <source>
        <dbReference type="Proteomes" id="UP000054166"/>
    </source>
</evidence>
<reference evidence="1 2" key="1">
    <citation type="submission" date="2014-04" db="EMBL/GenBank/DDBJ databases">
        <authorList>
            <consortium name="DOE Joint Genome Institute"/>
            <person name="Kuo A."/>
            <person name="Tarkka M."/>
            <person name="Buscot F."/>
            <person name="Kohler A."/>
            <person name="Nagy L.G."/>
            <person name="Floudas D."/>
            <person name="Copeland A."/>
            <person name="Barry K.W."/>
            <person name="Cichocki N."/>
            <person name="Veneault-Fourrey C."/>
            <person name="LaButti K."/>
            <person name="Lindquist E.A."/>
            <person name="Lipzen A."/>
            <person name="Lundell T."/>
            <person name="Morin E."/>
            <person name="Murat C."/>
            <person name="Sun H."/>
            <person name="Tunlid A."/>
            <person name="Henrissat B."/>
            <person name="Grigoriev I.V."/>
            <person name="Hibbett D.S."/>
            <person name="Martin F."/>
            <person name="Nordberg H.P."/>
            <person name="Cantor M.N."/>
            <person name="Hua S.X."/>
        </authorList>
    </citation>
    <scope>NUCLEOTIDE SEQUENCE [LARGE SCALE GENOMIC DNA]</scope>
    <source>
        <strain evidence="1 2">F 1598</strain>
    </source>
</reference>
<gene>
    <name evidence="1" type="ORF">PILCRDRAFT_816215</name>
</gene>
<organism evidence="1 2">
    <name type="scientific">Piloderma croceum (strain F 1598)</name>
    <dbReference type="NCBI Taxonomy" id="765440"/>
    <lineage>
        <taxon>Eukaryota</taxon>
        <taxon>Fungi</taxon>
        <taxon>Dikarya</taxon>
        <taxon>Basidiomycota</taxon>
        <taxon>Agaricomycotina</taxon>
        <taxon>Agaricomycetes</taxon>
        <taxon>Agaricomycetidae</taxon>
        <taxon>Atheliales</taxon>
        <taxon>Atheliaceae</taxon>
        <taxon>Piloderma</taxon>
    </lineage>
</organism>
<protein>
    <submittedName>
        <fullName evidence="1">Uncharacterized protein</fullName>
    </submittedName>
</protein>
<evidence type="ECO:0000313" key="1">
    <source>
        <dbReference type="EMBL" id="KIM86266.1"/>
    </source>
</evidence>